<evidence type="ECO:0000256" key="1">
    <source>
        <dbReference type="ARBA" id="ARBA00009437"/>
    </source>
</evidence>
<dbReference type="GO" id="GO:0003677">
    <property type="term" value="F:DNA binding"/>
    <property type="evidence" value="ECO:0007669"/>
    <property type="project" value="UniProtKB-KW"/>
</dbReference>
<evidence type="ECO:0000256" key="4">
    <source>
        <dbReference type="ARBA" id="ARBA00023163"/>
    </source>
</evidence>
<dbReference type="Gene3D" id="1.10.10.10">
    <property type="entry name" value="Winged helix-like DNA-binding domain superfamily/Winged helix DNA-binding domain"/>
    <property type="match status" value="1"/>
</dbReference>
<dbReference type="Pfam" id="PF03466">
    <property type="entry name" value="LysR_substrate"/>
    <property type="match status" value="1"/>
</dbReference>
<name>A0AB39P257_9ACTN</name>
<dbReference type="Gene3D" id="3.40.190.10">
    <property type="entry name" value="Periplasmic binding protein-like II"/>
    <property type="match status" value="2"/>
</dbReference>
<organism evidence="6">
    <name type="scientific">Streptomyces sp. R21</name>
    <dbReference type="NCBI Taxonomy" id="3238627"/>
    <lineage>
        <taxon>Bacteria</taxon>
        <taxon>Bacillati</taxon>
        <taxon>Actinomycetota</taxon>
        <taxon>Actinomycetes</taxon>
        <taxon>Kitasatosporales</taxon>
        <taxon>Streptomycetaceae</taxon>
        <taxon>Streptomyces</taxon>
    </lineage>
</organism>
<dbReference type="FunFam" id="1.10.10.10:FF:000001">
    <property type="entry name" value="LysR family transcriptional regulator"/>
    <property type="match status" value="1"/>
</dbReference>
<dbReference type="InterPro" id="IPR036388">
    <property type="entry name" value="WH-like_DNA-bd_sf"/>
</dbReference>
<comment type="similarity">
    <text evidence="1">Belongs to the LysR transcriptional regulatory family.</text>
</comment>
<keyword evidence="3" id="KW-0238">DNA-binding</keyword>
<dbReference type="InterPro" id="IPR005119">
    <property type="entry name" value="LysR_subst-bd"/>
</dbReference>
<reference evidence="6" key="1">
    <citation type="submission" date="2024-07" db="EMBL/GenBank/DDBJ databases">
        <authorList>
            <person name="Yu S.T."/>
        </authorList>
    </citation>
    <scope>NUCLEOTIDE SEQUENCE</scope>
    <source>
        <strain evidence="6">R21</strain>
    </source>
</reference>
<accession>A0AB39P257</accession>
<dbReference type="RefSeq" id="WP_369231254.1">
    <property type="nucleotide sequence ID" value="NZ_CP163435.1"/>
</dbReference>
<evidence type="ECO:0000313" key="6">
    <source>
        <dbReference type="EMBL" id="XDQ24527.1"/>
    </source>
</evidence>
<keyword evidence="2" id="KW-0805">Transcription regulation</keyword>
<dbReference type="GO" id="GO:0032993">
    <property type="term" value="C:protein-DNA complex"/>
    <property type="evidence" value="ECO:0007669"/>
    <property type="project" value="TreeGrafter"/>
</dbReference>
<proteinExistence type="inferred from homology"/>
<dbReference type="InterPro" id="IPR036390">
    <property type="entry name" value="WH_DNA-bd_sf"/>
</dbReference>
<dbReference type="GO" id="GO:0003700">
    <property type="term" value="F:DNA-binding transcription factor activity"/>
    <property type="evidence" value="ECO:0007669"/>
    <property type="project" value="InterPro"/>
</dbReference>
<keyword evidence="4" id="KW-0804">Transcription</keyword>
<evidence type="ECO:0000259" key="5">
    <source>
        <dbReference type="PROSITE" id="PS50931"/>
    </source>
</evidence>
<evidence type="ECO:0000256" key="3">
    <source>
        <dbReference type="ARBA" id="ARBA00023125"/>
    </source>
</evidence>
<feature type="domain" description="HTH lysR-type" evidence="5">
    <location>
        <begin position="1"/>
        <end position="63"/>
    </location>
</feature>
<evidence type="ECO:0000256" key="2">
    <source>
        <dbReference type="ARBA" id="ARBA00023015"/>
    </source>
</evidence>
<dbReference type="PANTHER" id="PTHR30346:SF29">
    <property type="entry name" value="LYSR SUBSTRATE-BINDING"/>
    <property type="match status" value="1"/>
</dbReference>
<gene>
    <name evidence="6" type="ORF">AB5J56_07435</name>
</gene>
<dbReference type="SUPFAM" id="SSF46785">
    <property type="entry name" value="Winged helix' DNA-binding domain"/>
    <property type="match status" value="1"/>
</dbReference>
<dbReference type="EMBL" id="CP163435">
    <property type="protein sequence ID" value="XDQ24527.1"/>
    <property type="molecule type" value="Genomic_DNA"/>
</dbReference>
<dbReference type="PRINTS" id="PR00039">
    <property type="entry name" value="HTHLYSR"/>
</dbReference>
<dbReference type="PANTHER" id="PTHR30346">
    <property type="entry name" value="TRANSCRIPTIONAL DUAL REGULATOR HCAR-RELATED"/>
    <property type="match status" value="1"/>
</dbReference>
<dbReference type="AlphaFoldDB" id="A0AB39P257"/>
<protein>
    <submittedName>
        <fullName evidence="6">LysR family transcriptional regulator</fullName>
    </submittedName>
</protein>
<sequence length="316" mass="33355">MDFTDVSLVALRVFREVAERGTLTAAAAALGYTQSAVSRQIASLERAARAPLLERRRDGVRLTDAGHIVLRRAVTVLDQIDATARELAGLPAEAGTVRLGWFASAGAVLLPRAVAALRRSHPAITVTTREGSTPALVRALRAGTLDLALLASMPPFRPLDTETPPLRVQTLSERSLCLAVPASHPLAAHDCVDIAELRGQHWIAGASSGDERLMGVWPGLDERPVIAHTARDWLAKLNLVAAGCGLTTVPASLTAAAPPGVRILTVRGGPEEHRRLVLAGLPRPLPEPAARLADALRTAAADLHAPVRASPAARVR</sequence>
<dbReference type="SUPFAM" id="SSF53850">
    <property type="entry name" value="Periplasmic binding protein-like II"/>
    <property type="match status" value="1"/>
</dbReference>
<dbReference type="Pfam" id="PF00126">
    <property type="entry name" value="HTH_1"/>
    <property type="match status" value="1"/>
</dbReference>
<dbReference type="PROSITE" id="PS50931">
    <property type="entry name" value="HTH_LYSR"/>
    <property type="match status" value="1"/>
</dbReference>
<dbReference type="InterPro" id="IPR000847">
    <property type="entry name" value="LysR_HTH_N"/>
</dbReference>